<dbReference type="CDD" id="cd06577">
    <property type="entry name" value="PASTA_pknB"/>
    <property type="match status" value="2"/>
</dbReference>
<dbReference type="SUPFAM" id="SSF54184">
    <property type="entry name" value="Penicillin-binding protein 2x (pbp-2x), c-terminal domain"/>
    <property type="match status" value="1"/>
</dbReference>
<feature type="region of interest" description="Disordered" evidence="1">
    <location>
        <begin position="126"/>
        <end position="145"/>
    </location>
</feature>
<dbReference type="PROSITE" id="PS51178">
    <property type="entry name" value="PASTA"/>
    <property type="match status" value="1"/>
</dbReference>
<organism evidence="4 5">
    <name type="scientific">Sagittula marina</name>
    <dbReference type="NCBI Taxonomy" id="943940"/>
    <lineage>
        <taxon>Bacteria</taxon>
        <taxon>Pseudomonadati</taxon>
        <taxon>Pseudomonadota</taxon>
        <taxon>Alphaproteobacteria</taxon>
        <taxon>Rhodobacterales</taxon>
        <taxon>Roseobacteraceae</taxon>
        <taxon>Sagittula</taxon>
    </lineage>
</organism>
<accession>A0A7W6GQT9</accession>
<comment type="caution">
    <text evidence="4">The sequence shown here is derived from an EMBL/GenBank/DDBJ whole genome shotgun (WGS) entry which is preliminary data.</text>
</comment>
<feature type="domain" description="PASTA" evidence="3">
    <location>
        <begin position="33"/>
        <end position="101"/>
    </location>
</feature>
<protein>
    <submittedName>
        <fullName evidence="4">Beta-lactam-binding protein with PASTA domain</fullName>
    </submittedName>
</protein>
<proteinExistence type="predicted"/>
<reference evidence="4 5" key="1">
    <citation type="submission" date="2020-08" db="EMBL/GenBank/DDBJ databases">
        <title>Genomic Encyclopedia of Type Strains, Phase IV (KMG-IV): sequencing the most valuable type-strain genomes for metagenomic binning, comparative biology and taxonomic classification.</title>
        <authorList>
            <person name="Goeker M."/>
        </authorList>
    </citation>
    <scope>NUCLEOTIDE SEQUENCE [LARGE SCALE GENOMIC DNA]</scope>
    <source>
        <strain evidence="4 5">DSM 102235</strain>
    </source>
</reference>
<dbReference type="EMBL" id="JACIEJ010000001">
    <property type="protein sequence ID" value="MBB3984185.1"/>
    <property type="molecule type" value="Genomic_DNA"/>
</dbReference>
<dbReference type="InterPro" id="IPR005543">
    <property type="entry name" value="PASTA_dom"/>
</dbReference>
<dbReference type="Proteomes" id="UP000541426">
    <property type="component" value="Unassembled WGS sequence"/>
</dbReference>
<keyword evidence="5" id="KW-1185">Reference proteome</keyword>
<gene>
    <name evidence="4" type="ORF">GGQ68_000496</name>
</gene>
<sequence>MLKRLFWAFVGAAFFAVTSVAAEDGSNAVDDSKRLPFYMPELRGVTIEDAQEILSGSGQKIAIVGLVYSVYGKGLVAEQSPPPGHVFTQPHEVMIQLKRSKGIAPGYAIVPDVEGMLARDAEAALRKKGFSPRQDQDPPQYSYERSGAECDYNRRYVYVTSTTPPSGSMIKLQSVVLLSLRAETIIPSPDCRPHVRRPGDTGLGVPVDVD</sequence>
<name>A0A7W6GQT9_9RHOB</name>
<evidence type="ECO:0000259" key="3">
    <source>
        <dbReference type="PROSITE" id="PS51178"/>
    </source>
</evidence>
<dbReference type="RefSeq" id="WP_344716531.1">
    <property type="nucleotide sequence ID" value="NZ_BAABBZ010000012.1"/>
</dbReference>
<keyword evidence="2" id="KW-0732">Signal</keyword>
<evidence type="ECO:0000256" key="2">
    <source>
        <dbReference type="SAM" id="SignalP"/>
    </source>
</evidence>
<feature type="chain" id="PRO_5031357033" evidence="2">
    <location>
        <begin position="23"/>
        <end position="210"/>
    </location>
</feature>
<evidence type="ECO:0000313" key="4">
    <source>
        <dbReference type="EMBL" id="MBB3984185.1"/>
    </source>
</evidence>
<evidence type="ECO:0000256" key="1">
    <source>
        <dbReference type="SAM" id="MobiDB-lite"/>
    </source>
</evidence>
<feature type="region of interest" description="Disordered" evidence="1">
    <location>
        <begin position="191"/>
        <end position="210"/>
    </location>
</feature>
<feature type="signal peptide" evidence="2">
    <location>
        <begin position="1"/>
        <end position="22"/>
    </location>
</feature>
<dbReference type="Pfam" id="PF03793">
    <property type="entry name" value="PASTA"/>
    <property type="match status" value="2"/>
</dbReference>
<evidence type="ECO:0000313" key="5">
    <source>
        <dbReference type="Proteomes" id="UP000541426"/>
    </source>
</evidence>
<dbReference type="AlphaFoldDB" id="A0A7W6GQT9"/>
<dbReference type="Gene3D" id="3.30.10.20">
    <property type="match status" value="2"/>
</dbReference>